<dbReference type="Pfam" id="PF00893">
    <property type="entry name" value="Multi_Drug_Res"/>
    <property type="match status" value="1"/>
</dbReference>
<feature type="transmembrane region" description="Helical" evidence="10">
    <location>
        <begin position="48"/>
        <end position="69"/>
    </location>
</feature>
<dbReference type="Gene3D" id="1.10.3730.20">
    <property type="match status" value="1"/>
</dbReference>
<evidence type="ECO:0000256" key="1">
    <source>
        <dbReference type="ARBA" id="ARBA00004651"/>
    </source>
</evidence>
<evidence type="ECO:0000313" key="11">
    <source>
        <dbReference type="EMBL" id="RXK46791.1"/>
    </source>
</evidence>
<dbReference type="AlphaFoldDB" id="A0A4Q1BX89"/>
<dbReference type="PANTHER" id="PTHR30561:SF0">
    <property type="entry name" value="GUANIDINIUM EXPORTER"/>
    <property type="match status" value="1"/>
</dbReference>
<comment type="similarity">
    <text evidence="7">Belongs to the drug/metabolite transporter (DMT) superfamily. Small multidrug resistance (SMR) (TC 2.A.7.1) family. Gdx/SugE subfamily.</text>
</comment>
<reference evidence="11 12" key="1">
    <citation type="submission" date="2019-01" db="EMBL/GenBank/DDBJ databases">
        <title>Cytophagaceae bacterium strain CAR-16.</title>
        <authorList>
            <person name="Chen W.-M."/>
        </authorList>
    </citation>
    <scope>NUCLEOTIDE SEQUENCE [LARGE SCALE GENOMIC DNA]</scope>
    <source>
        <strain evidence="11 12">CAR-16</strain>
    </source>
</reference>
<name>A0A4Q1BX89_9BACT</name>
<evidence type="ECO:0000256" key="10">
    <source>
        <dbReference type="SAM" id="Phobius"/>
    </source>
</evidence>
<feature type="transmembrane region" description="Helical" evidence="10">
    <location>
        <begin position="6"/>
        <end position="27"/>
    </location>
</feature>
<feature type="transmembrane region" description="Helical" evidence="10">
    <location>
        <begin position="75"/>
        <end position="96"/>
    </location>
</feature>
<dbReference type="GO" id="GO:0005886">
    <property type="term" value="C:plasma membrane"/>
    <property type="evidence" value="ECO:0007669"/>
    <property type="project" value="UniProtKB-SubCell"/>
</dbReference>
<comment type="subcellular location">
    <subcellularLocation>
        <location evidence="1 9">Cell membrane</location>
        <topology evidence="1 9">Multi-pass membrane protein</topology>
    </subcellularLocation>
</comment>
<evidence type="ECO:0000256" key="2">
    <source>
        <dbReference type="ARBA" id="ARBA00022448"/>
    </source>
</evidence>
<dbReference type="GO" id="GO:0022857">
    <property type="term" value="F:transmembrane transporter activity"/>
    <property type="evidence" value="ECO:0007669"/>
    <property type="project" value="InterPro"/>
</dbReference>
<evidence type="ECO:0000256" key="7">
    <source>
        <dbReference type="ARBA" id="ARBA00038151"/>
    </source>
</evidence>
<dbReference type="InterPro" id="IPR037185">
    <property type="entry name" value="EmrE-like"/>
</dbReference>
<evidence type="ECO:0000256" key="5">
    <source>
        <dbReference type="ARBA" id="ARBA00022989"/>
    </source>
</evidence>
<dbReference type="InterPro" id="IPR045324">
    <property type="entry name" value="Small_multidrug_res"/>
</dbReference>
<dbReference type="PANTHER" id="PTHR30561">
    <property type="entry name" value="SMR FAMILY PROTON-DEPENDENT DRUG EFFLUX TRANSPORTER SUGE"/>
    <property type="match status" value="1"/>
</dbReference>
<dbReference type="EMBL" id="SDHY01000008">
    <property type="protein sequence ID" value="RXK46791.1"/>
    <property type="molecule type" value="Genomic_DNA"/>
</dbReference>
<accession>A0A4Q1BX89</accession>
<proteinExistence type="inferred from homology"/>
<dbReference type="SUPFAM" id="SSF103481">
    <property type="entry name" value="Multidrug resistance efflux transporter EmrE"/>
    <property type="match status" value="1"/>
</dbReference>
<gene>
    <name evidence="11" type="ORF">ESB04_11530</name>
</gene>
<keyword evidence="6 10" id="KW-0472">Membrane</keyword>
<evidence type="ECO:0000256" key="9">
    <source>
        <dbReference type="RuleBase" id="RU003942"/>
    </source>
</evidence>
<keyword evidence="3" id="KW-1003">Cell membrane</keyword>
<evidence type="ECO:0000256" key="3">
    <source>
        <dbReference type="ARBA" id="ARBA00022475"/>
    </source>
</evidence>
<organism evidence="11 12">
    <name type="scientific">Aquirufa rosea</name>
    <dbReference type="NCBI Taxonomy" id="2509241"/>
    <lineage>
        <taxon>Bacteria</taxon>
        <taxon>Pseudomonadati</taxon>
        <taxon>Bacteroidota</taxon>
        <taxon>Cytophagia</taxon>
        <taxon>Cytophagales</taxon>
        <taxon>Flectobacillaceae</taxon>
        <taxon>Aquirufa</taxon>
    </lineage>
</organism>
<evidence type="ECO:0000256" key="8">
    <source>
        <dbReference type="ARBA" id="ARBA00039168"/>
    </source>
</evidence>
<keyword evidence="2" id="KW-0813">Transport</keyword>
<sequence length="125" mass="14169">MIKPWIYLFIASIFETGWTFSLKFMSFGRLKDAFQQYSLISKEFSAEFIPLLGYIFFGVANIYCLSVAFKDIPTATALAVWTACSLILVKLFDVLYFKTPTNLVEVFFMSLIVIGIIGLKKFAAS</sequence>
<keyword evidence="5 10" id="KW-1133">Transmembrane helix</keyword>
<evidence type="ECO:0000313" key="12">
    <source>
        <dbReference type="Proteomes" id="UP000289455"/>
    </source>
</evidence>
<keyword evidence="4 9" id="KW-0812">Transmembrane</keyword>
<dbReference type="Proteomes" id="UP000289455">
    <property type="component" value="Unassembled WGS sequence"/>
</dbReference>
<evidence type="ECO:0000256" key="4">
    <source>
        <dbReference type="ARBA" id="ARBA00022692"/>
    </source>
</evidence>
<keyword evidence="12" id="KW-1185">Reference proteome</keyword>
<protein>
    <recommendedName>
        <fullName evidence="8">Guanidinium exporter</fullName>
    </recommendedName>
</protein>
<evidence type="ECO:0000256" key="6">
    <source>
        <dbReference type="ARBA" id="ARBA00023136"/>
    </source>
</evidence>
<dbReference type="RefSeq" id="WP_129027903.1">
    <property type="nucleotide sequence ID" value="NZ_SDHY01000008.1"/>
</dbReference>
<feature type="transmembrane region" description="Helical" evidence="10">
    <location>
        <begin position="103"/>
        <end position="123"/>
    </location>
</feature>
<dbReference type="OrthoDB" id="21828at2"/>
<dbReference type="InterPro" id="IPR000390">
    <property type="entry name" value="Small_drug/metabolite_transptr"/>
</dbReference>
<comment type="caution">
    <text evidence="11">The sequence shown here is derived from an EMBL/GenBank/DDBJ whole genome shotgun (WGS) entry which is preliminary data.</text>
</comment>